<protein>
    <submittedName>
        <fullName evidence="2">Uncharacterized protein</fullName>
    </submittedName>
</protein>
<name>A0A0W0U7S0_9GAMM</name>
<feature type="transmembrane region" description="Helical" evidence="1">
    <location>
        <begin position="82"/>
        <end position="101"/>
    </location>
</feature>
<dbReference type="OrthoDB" id="5652816at2"/>
<evidence type="ECO:0000313" key="5">
    <source>
        <dbReference type="Proteomes" id="UP000251942"/>
    </source>
</evidence>
<keyword evidence="1" id="KW-0472">Membrane</keyword>
<organism evidence="2 4">
    <name type="scientific">Legionella feeleii</name>
    <dbReference type="NCBI Taxonomy" id="453"/>
    <lineage>
        <taxon>Bacteria</taxon>
        <taxon>Pseudomonadati</taxon>
        <taxon>Pseudomonadota</taxon>
        <taxon>Gammaproteobacteria</taxon>
        <taxon>Legionellales</taxon>
        <taxon>Legionellaceae</taxon>
        <taxon>Legionella</taxon>
    </lineage>
</organism>
<evidence type="ECO:0000313" key="4">
    <source>
        <dbReference type="Proteomes" id="UP000054698"/>
    </source>
</evidence>
<dbReference type="RefSeq" id="WP_131753178.1">
    <property type="nucleotide sequence ID" value="NZ_CAAAHT010000025.1"/>
</dbReference>
<dbReference type="Proteomes" id="UP000251942">
    <property type="component" value="Unassembled WGS sequence"/>
</dbReference>
<dbReference type="EMBL" id="UASS01000001">
    <property type="protein sequence ID" value="SPX59252.1"/>
    <property type="molecule type" value="Genomic_DNA"/>
</dbReference>
<dbReference type="Proteomes" id="UP000054698">
    <property type="component" value="Unassembled WGS sequence"/>
</dbReference>
<evidence type="ECO:0000256" key="1">
    <source>
        <dbReference type="SAM" id="Phobius"/>
    </source>
</evidence>
<dbReference type="AlphaFoldDB" id="A0A0W0U7S0"/>
<feature type="transmembrane region" description="Helical" evidence="1">
    <location>
        <begin position="145"/>
        <end position="162"/>
    </location>
</feature>
<evidence type="ECO:0000313" key="3">
    <source>
        <dbReference type="EMBL" id="SPX59252.1"/>
    </source>
</evidence>
<dbReference type="PATRIC" id="fig|453.4.peg.453"/>
<dbReference type="STRING" id="453.Lfee_0417"/>
<gene>
    <name evidence="2" type="ORF">Lfee_0417</name>
    <name evidence="3" type="ORF">NCTC12022_00073</name>
</gene>
<keyword evidence="4" id="KW-1185">Reference proteome</keyword>
<evidence type="ECO:0000313" key="2">
    <source>
        <dbReference type="EMBL" id="KTD03671.1"/>
    </source>
</evidence>
<proteinExistence type="predicted"/>
<keyword evidence="1" id="KW-1133">Transmembrane helix</keyword>
<reference evidence="3 5" key="2">
    <citation type="submission" date="2018-06" db="EMBL/GenBank/DDBJ databases">
        <authorList>
            <consortium name="Pathogen Informatics"/>
            <person name="Doyle S."/>
        </authorList>
    </citation>
    <scope>NUCLEOTIDE SEQUENCE [LARGE SCALE GENOMIC DNA]</scope>
    <source>
        <strain evidence="3 5">NCTC12022</strain>
    </source>
</reference>
<feature type="transmembrane region" description="Helical" evidence="1">
    <location>
        <begin position="49"/>
        <end position="70"/>
    </location>
</feature>
<keyword evidence="1" id="KW-0812">Transmembrane</keyword>
<sequence length="176" mass="20092">MEKRTFTVLAVVLFLGFFRIALLFTTPSQATLSQIDPNQIGYLGLLQNPIIHVLFCLSLMIMLGGFYYAFNNLSPESSQGKTNIIFILIGGLICIATAILWNNWNYIHSQFTTLLAMLTYEAYNPQSAPNLSYYQWKYSLNPAKVTMGLLLIPLFLPLFYYLKKTRKNQSLPTSKR</sequence>
<reference evidence="2 4" key="1">
    <citation type="submission" date="2015-11" db="EMBL/GenBank/DDBJ databases">
        <title>Genomic analysis of 38 Legionella species identifies large and diverse effector repertoires.</title>
        <authorList>
            <person name="Burstein D."/>
            <person name="Amaro F."/>
            <person name="Zusman T."/>
            <person name="Lifshitz Z."/>
            <person name="Cohen O."/>
            <person name="Gilbert J.A."/>
            <person name="Pupko T."/>
            <person name="Shuman H.A."/>
            <person name="Segal G."/>
        </authorList>
    </citation>
    <scope>NUCLEOTIDE SEQUENCE [LARGE SCALE GENOMIC DNA]</scope>
    <source>
        <strain evidence="2 4">WO-44C</strain>
    </source>
</reference>
<dbReference type="EMBL" id="LNYB01000014">
    <property type="protein sequence ID" value="KTD03671.1"/>
    <property type="molecule type" value="Genomic_DNA"/>
</dbReference>
<accession>A0A0W0U7S0</accession>